<dbReference type="InterPro" id="IPR050661">
    <property type="entry name" value="BglG_antiterminators"/>
</dbReference>
<dbReference type="PANTHER" id="PTHR30185:SF18">
    <property type="entry name" value="TRANSCRIPTIONAL REGULATOR MTLR"/>
    <property type="match status" value="1"/>
</dbReference>
<dbReference type="SUPFAM" id="SSF55804">
    <property type="entry name" value="Phoshotransferase/anion transport protein"/>
    <property type="match status" value="1"/>
</dbReference>
<dbReference type="Gene3D" id="1.10.10.10">
    <property type="entry name" value="Winged helix-like DNA-binding domain superfamily/Winged helix DNA-binding domain"/>
    <property type="match status" value="1"/>
</dbReference>
<dbReference type="Pfam" id="PF08279">
    <property type="entry name" value="HTH_11"/>
    <property type="match status" value="1"/>
</dbReference>
<evidence type="ECO:0000259" key="3">
    <source>
        <dbReference type="PROSITE" id="PS51094"/>
    </source>
</evidence>
<dbReference type="Gene3D" id="3.40.930.10">
    <property type="entry name" value="Mannitol-specific EII, Chain A"/>
    <property type="match status" value="1"/>
</dbReference>
<gene>
    <name evidence="4" type="ORF">CMPG5300_2825</name>
</gene>
<evidence type="ECO:0000313" key="5">
    <source>
        <dbReference type="Proteomes" id="UP000029801"/>
    </source>
</evidence>
<dbReference type="InterPro" id="IPR036388">
    <property type="entry name" value="WH-like_DNA-bd_sf"/>
</dbReference>
<dbReference type="RefSeq" id="WP_047674345.1">
    <property type="nucleotide sequence ID" value="NZ_CM002918.1"/>
</dbReference>
<evidence type="ECO:0000256" key="1">
    <source>
        <dbReference type="ARBA" id="ARBA00023015"/>
    </source>
</evidence>
<dbReference type="AlphaFoldDB" id="A0AAW3FK06"/>
<evidence type="ECO:0000313" key="4">
    <source>
        <dbReference type="EMBL" id="KGH41408.1"/>
    </source>
</evidence>
<dbReference type="NCBIfam" id="NF007366">
    <property type="entry name" value="PRK09863.1"/>
    <property type="match status" value="1"/>
</dbReference>
<sequence>MLNSRELRIILLLQEHDLSGEDLAALLETSRRTVVRDIARINGLLRSESIGSIESVKKYHLLVLNRANLNRLLTQSNHESVLVLLNLLVSPNITMGELIERTFMSRQSIMNCIEKINRQYAKILKIRLRPRIGISVSVNHISKIDILAALISDDRQLVEKRFKLINQSEDLAKIRMIVKQQIPEKMFDYLTDLQLSAQIMACTLISKDNTVIMKSTLYKVLLKSGVPHLQSATLAVFFDAKKKLLNHMTIRQVQLAVRATRSRYTLAAFNHSFVNEIFKHLCRSAMFPTIAPASLSEQISYLKVQNPFAFDFAFDLSKKLQQCFESVQIDDEYIALYVLHAIESPTARNVRTLMYATQQSVANINKMIITQQISNIDIEMVFSKEQLESRLNYINYNLVIGNGVHPNDLQLPINFDSTFNGVISLDELEYLKSLSSESYIQKNLSSFLPKSHFYHAPTKYKNVNQTLKAGLTSFAEQGLLTNDQSKALLAREAAGNQLVLNHVSLPHASTELSDAYKVFAITFDGIMKIDGNPIYLILIVLANEKRADSGQVFSYLYTRLKQLSNVQLQNVDTYETLIKYLK</sequence>
<protein>
    <submittedName>
        <fullName evidence="4">Transcription regulator and PTS system, EIIA component</fullName>
    </submittedName>
</protein>
<evidence type="ECO:0000256" key="2">
    <source>
        <dbReference type="ARBA" id="ARBA00023163"/>
    </source>
</evidence>
<dbReference type="Proteomes" id="UP000029801">
    <property type="component" value="Chromosome"/>
</dbReference>
<dbReference type="PROSITE" id="PS51094">
    <property type="entry name" value="PTS_EIIA_TYPE_2"/>
    <property type="match status" value="1"/>
</dbReference>
<keyword evidence="1" id="KW-0805">Transcription regulation</keyword>
<comment type="caution">
    <text evidence="4">The sequence shown here is derived from an EMBL/GenBank/DDBJ whole genome shotgun (WGS) entry which is preliminary data.</text>
</comment>
<dbReference type="InterPro" id="IPR002178">
    <property type="entry name" value="PTS_EIIA_type-2_dom"/>
</dbReference>
<organism evidence="4 5">
    <name type="scientific">Lactiplantibacillus plantarum CMPG5300</name>
    <dbReference type="NCBI Taxonomy" id="1304889"/>
    <lineage>
        <taxon>Bacteria</taxon>
        <taxon>Bacillati</taxon>
        <taxon>Bacillota</taxon>
        <taxon>Bacilli</taxon>
        <taxon>Lactobacillales</taxon>
        <taxon>Lactobacillaceae</taxon>
        <taxon>Lactiplantibacillus</taxon>
    </lineage>
</organism>
<accession>A0AAW3FK06</accession>
<keyword evidence="2" id="KW-0804">Transcription</keyword>
<reference evidence="4 5" key="1">
    <citation type="journal article" date="2014" name="Genome Announc.">
        <title>Draft Genome Sequence of Lactobacillus plantarum CMPG5300, a Human Vaginal Isolate.</title>
        <authorList>
            <person name="Malik S."/>
            <person name="Siezen R.J."/>
            <person name="Renckens B."/>
            <person name="Vaneechoutte M."/>
            <person name="Vanderleyden J."/>
            <person name="Lebeer S."/>
        </authorList>
    </citation>
    <scope>NUCLEOTIDE SEQUENCE [LARGE SCALE GENOMIC DNA]</scope>
    <source>
        <strain evidence="4 5">CMPG5300</strain>
    </source>
</reference>
<dbReference type="EMBL" id="AXZV01000019">
    <property type="protein sequence ID" value="KGH41408.1"/>
    <property type="molecule type" value="Genomic_DNA"/>
</dbReference>
<proteinExistence type="predicted"/>
<name>A0AAW3FK06_LACPN</name>
<dbReference type="InterPro" id="IPR013196">
    <property type="entry name" value="HTH_11"/>
</dbReference>
<dbReference type="PANTHER" id="PTHR30185">
    <property type="entry name" value="CRYPTIC BETA-GLUCOSIDE BGL OPERON ANTITERMINATOR"/>
    <property type="match status" value="1"/>
</dbReference>
<feature type="domain" description="PTS EIIA type-2" evidence="3">
    <location>
        <begin position="446"/>
        <end position="582"/>
    </location>
</feature>
<dbReference type="Pfam" id="PF00359">
    <property type="entry name" value="PTS_EIIA_2"/>
    <property type="match status" value="1"/>
</dbReference>
<dbReference type="InterPro" id="IPR016152">
    <property type="entry name" value="PTrfase/Anion_transptr"/>
</dbReference>